<protein>
    <submittedName>
        <fullName evidence="1">Uncharacterized protein</fullName>
    </submittedName>
</protein>
<evidence type="ECO:0000313" key="2">
    <source>
        <dbReference type="Proteomes" id="UP000662572"/>
    </source>
</evidence>
<dbReference type="AlphaFoldDB" id="A0A918QGM4"/>
<dbReference type="Proteomes" id="UP000662572">
    <property type="component" value="Unassembled WGS sequence"/>
</dbReference>
<comment type="caution">
    <text evidence="1">The sequence shown here is derived from an EMBL/GenBank/DDBJ whole genome shotgun (WGS) entry which is preliminary data.</text>
</comment>
<dbReference type="EMBL" id="BMZB01000008">
    <property type="protein sequence ID" value="GGZ44875.1"/>
    <property type="molecule type" value="Genomic_DNA"/>
</dbReference>
<accession>A0A918QGM4</accession>
<reference evidence="1" key="2">
    <citation type="submission" date="2020-09" db="EMBL/GenBank/DDBJ databases">
        <authorList>
            <person name="Sun Q."/>
            <person name="Kim S."/>
        </authorList>
    </citation>
    <scope>NUCLEOTIDE SEQUENCE</scope>
    <source>
        <strain evidence="1">KCTC 32296</strain>
    </source>
</reference>
<gene>
    <name evidence="1" type="ORF">GCM10011273_34480</name>
</gene>
<sequence>MDDLIGRAVTEIGFVNDLLSTANAQPYARKVPGIDALPKPLIKI</sequence>
<name>A0A918QGM4_9CAUL</name>
<evidence type="ECO:0000313" key="1">
    <source>
        <dbReference type="EMBL" id="GGZ44875.1"/>
    </source>
</evidence>
<organism evidence="1 2">
    <name type="scientific">Asticcacaulis endophyticus</name>
    <dbReference type="NCBI Taxonomy" id="1395890"/>
    <lineage>
        <taxon>Bacteria</taxon>
        <taxon>Pseudomonadati</taxon>
        <taxon>Pseudomonadota</taxon>
        <taxon>Alphaproteobacteria</taxon>
        <taxon>Caulobacterales</taxon>
        <taxon>Caulobacteraceae</taxon>
        <taxon>Asticcacaulis</taxon>
    </lineage>
</organism>
<proteinExistence type="predicted"/>
<reference evidence="1" key="1">
    <citation type="journal article" date="2014" name="Int. J. Syst. Evol. Microbiol.">
        <title>Complete genome sequence of Corynebacterium casei LMG S-19264T (=DSM 44701T), isolated from a smear-ripened cheese.</title>
        <authorList>
            <consortium name="US DOE Joint Genome Institute (JGI-PGF)"/>
            <person name="Walter F."/>
            <person name="Albersmeier A."/>
            <person name="Kalinowski J."/>
            <person name="Ruckert C."/>
        </authorList>
    </citation>
    <scope>NUCLEOTIDE SEQUENCE</scope>
    <source>
        <strain evidence="1">KCTC 32296</strain>
    </source>
</reference>
<keyword evidence="2" id="KW-1185">Reference proteome</keyword>